<reference evidence="4" key="2">
    <citation type="journal article" date="2019" name="Int. J. Syst. Evol. Microbiol.">
        <title>The Global Catalogue of Microorganisms (GCM) 10K type strain sequencing project: providing services to taxonomists for standard genome sequencing and annotation.</title>
        <authorList>
            <consortium name="The Broad Institute Genomics Platform"/>
            <consortium name="The Broad Institute Genome Sequencing Center for Infectious Disease"/>
            <person name="Wu L."/>
            <person name="Ma J."/>
        </authorList>
    </citation>
    <scope>NUCLEOTIDE SEQUENCE [LARGE SCALE GENOMIC DNA]</scope>
    <source>
        <strain evidence="4">CGMCC 1.15644</strain>
    </source>
</reference>
<protein>
    <submittedName>
        <fullName evidence="2">Uncharacterized protein</fullName>
    </submittedName>
</protein>
<keyword evidence="4" id="KW-1185">Reference proteome</keyword>
<evidence type="ECO:0000313" key="2">
    <source>
        <dbReference type="EMBL" id="TCO20567.1"/>
    </source>
</evidence>
<evidence type="ECO:0000313" key="4">
    <source>
        <dbReference type="Proteomes" id="UP000622648"/>
    </source>
</evidence>
<evidence type="ECO:0000313" key="3">
    <source>
        <dbReference type="Proteomes" id="UP000295684"/>
    </source>
</evidence>
<gene>
    <name evidence="2" type="ORF">EV200_1087</name>
    <name evidence="1" type="ORF">GCM10011413_36250</name>
</gene>
<dbReference type="AlphaFoldDB" id="A0A4R2H519"/>
<dbReference type="EMBL" id="BMJO01000007">
    <property type="protein sequence ID" value="GGE66471.1"/>
    <property type="molecule type" value="Genomic_DNA"/>
</dbReference>
<dbReference type="EMBL" id="SLWO01000008">
    <property type="protein sequence ID" value="TCO20567.1"/>
    <property type="molecule type" value="Genomic_DNA"/>
</dbReference>
<accession>A0A4R2H519</accession>
<sequence length="160" mass="17566">MSLSNRISIEITTEQSAAIAEAFQQLKTVLAPMLVINLTAEERQSTLKMGDKTLAFVNKTLDYASQNPTLVPNYVDLAEARKDNKLAADIYGIFQQLSILLRAVEDTGMVVGSEAYEAALVIYHSIKGASRSDIPGTQVMYDDLKQRFPGRGKSIIAPEQ</sequence>
<reference evidence="1" key="4">
    <citation type="submission" date="2024-05" db="EMBL/GenBank/DDBJ databases">
        <authorList>
            <person name="Sun Q."/>
            <person name="Zhou Y."/>
        </authorList>
    </citation>
    <scope>NUCLEOTIDE SEQUENCE</scope>
    <source>
        <strain evidence="1">CGMCC 1.15644</strain>
    </source>
</reference>
<organism evidence="2 3">
    <name type="scientific">Pedobacter psychrotolerans</name>
    <dbReference type="NCBI Taxonomy" id="1843235"/>
    <lineage>
        <taxon>Bacteria</taxon>
        <taxon>Pseudomonadati</taxon>
        <taxon>Bacteroidota</taxon>
        <taxon>Sphingobacteriia</taxon>
        <taxon>Sphingobacteriales</taxon>
        <taxon>Sphingobacteriaceae</taxon>
        <taxon>Pedobacter</taxon>
    </lineage>
</organism>
<proteinExistence type="predicted"/>
<comment type="caution">
    <text evidence="2">The sequence shown here is derived from an EMBL/GenBank/DDBJ whole genome shotgun (WGS) entry which is preliminary data.</text>
</comment>
<name>A0A4R2H519_9SPHI</name>
<evidence type="ECO:0000313" key="1">
    <source>
        <dbReference type="EMBL" id="GGE66471.1"/>
    </source>
</evidence>
<dbReference type="Proteomes" id="UP000622648">
    <property type="component" value="Unassembled WGS sequence"/>
</dbReference>
<reference evidence="2 3" key="3">
    <citation type="submission" date="2019-03" db="EMBL/GenBank/DDBJ databases">
        <title>Genomic Encyclopedia of Type Strains, Phase IV (KMG-IV): sequencing the most valuable type-strain genomes for metagenomic binning, comparative biology and taxonomic classification.</title>
        <authorList>
            <person name="Goeker M."/>
        </authorList>
    </citation>
    <scope>NUCLEOTIDE SEQUENCE [LARGE SCALE GENOMIC DNA]</scope>
    <source>
        <strain evidence="2 3">DSM 103236</strain>
    </source>
</reference>
<reference evidence="1" key="1">
    <citation type="journal article" date="2014" name="Int. J. Syst. Evol. Microbiol.">
        <title>Complete genome of a new Firmicutes species belonging to the dominant human colonic microbiota ('Ruminococcus bicirculans') reveals two chromosomes and a selective capacity to utilize plant glucans.</title>
        <authorList>
            <consortium name="NISC Comparative Sequencing Program"/>
            <person name="Wegmann U."/>
            <person name="Louis P."/>
            <person name="Goesmann A."/>
            <person name="Henrissat B."/>
            <person name="Duncan S.H."/>
            <person name="Flint H.J."/>
        </authorList>
    </citation>
    <scope>NUCLEOTIDE SEQUENCE</scope>
    <source>
        <strain evidence="1">CGMCC 1.15644</strain>
    </source>
</reference>
<dbReference type="RefSeq" id="WP_132535268.1">
    <property type="nucleotide sequence ID" value="NZ_BMJO01000007.1"/>
</dbReference>
<dbReference type="OrthoDB" id="5952844at2"/>
<dbReference type="Proteomes" id="UP000295684">
    <property type="component" value="Unassembled WGS sequence"/>
</dbReference>